<proteinExistence type="predicted"/>
<sequence>MAYFQIMALAVFMTAFFLWKMNVLLAMVSSAMWFAMLAYHLANRPSNVAQGSPADTFIILALIGAALVMPIIALMYAKYSKEKGGKSWFAGTDRNNHENGHAESSGRTSYSSTEKPRGLMDLSPDEYKAYLRSRVRNRRR</sequence>
<keyword evidence="2" id="KW-1133">Transmembrane helix</keyword>
<evidence type="ECO:0000256" key="1">
    <source>
        <dbReference type="SAM" id="MobiDB-lite"/>
    </source>
</evidence>
<comment type="caution">
    <text evidence="3">The sequence shown here is derived from an EMBL/GenBank/DDBJ whole genome shotgun (WGS) entry which is preliminary data.</text>
</comment>
<dbReference type="EMBL" id="LAZR01007967">
    <property type="protein sequence ID" value="KKM81768.1"/>
    <property type="molecule type" value="Genomic_DNA"/>
</dbReference>
<dbReference type="AlphaFoldDB" id="A0A0F9KIL0"/>
<feature type="transmembrane region" description="Helical" evidence="2">
    <location>
        <begin position="56"/>
        <end position="77"/>
    </location>
</feature>
<organism evidence="3">
    <name type="scientific">marine sediment metagenome</name>
    <dbReference type="NCBI Taxonomy" id="412755"/>
    <lineage>
        <taxon>unclassified sequences</taxon>
        <taxon>metagenomes</taxon>
        <taxon>ecological metagenomes</taxon>
    </lineage>
</organism>
<reference evidence="3" key="1">
    <citation type="journal article" date="2015" name="Nature">
        <title>Complex archaea that bridge the gap between prokaryotes and eukaryotes.</title>
        <authorList>
            <person name="Spang A."/>
            <person name="Saw J.H."/>
            <person name="Jorgensen S.L."/>
            <person name="Zaremba-Niedzwiedzka K."/>
            <person name="Martijn J."/>
            <person name="Lind A.E."/>
            <person name="van Eijk R."/>
            <person name="Schleper C."/>
            <person name="Guy L."/>
            <person name="Ettema T.J."/>
        </authorList>
    </citation>
    <scope>NUCLEOTIDE SEQUENCE</scope>
</reference>
<protein>
    <submittedName>
        <fullName evidence="3">Uncharacterized protein</fullName>
    </submittedName>
</protein>
<evidence type="ECO:0000256" key="2">
    <source>
        <dbReference type="SAM" id="Phobius"/>
    </source>
</evidence>
<keyword evidence="2" id="KW-0812">Transmembrane</keyword>
<accession>A0A0F9KIL0</accession>
<gene>
    <name evidence="3" type="ORF">LCGC14_1326430</name>
</gene>
<keyword evidence="2" id="KW-0472">Membrane</keyword>
<evidence type="ECO:0000313" key="3">
    <source>
        <dbReference type="EMBL" id="KKM81768.1"/>
    </source>
</evidence>
<name>A0A0F9KIL0_9ZZZZ</name>
<feature type="transmembrane region" description="Helical" evidence="2">
    <location>
        <begin position="7"/>
        <end position="36"/>
    </location>
</feature>
<feature type="region of interest" description="Disordered" evidence="1">
    <location>
        <begin position="90"/>
        <end position="125"/>
    </location>
</feature>